<proteinExistence type="predicted"/>
<sequence length="289" mass="32474">MTQQSMLVLASGQIASLAFLVYEICLTFDDEVNVIWSKPNRSWIKWQFLFTRYFALSIQVINRGIDSAIASHMNMVSTDLKNWYICQVIVGSILMSAVEAVLMARVYALYNKNVWILLIFVIMILGEIVTVILGIVLNRPGDEFRASNILLRSPTSFTYFGIGAIASQITILGLTLLKYKAAVEGGWSKTPIMMLMIRDGTAAFFILLVATTLTVVATSTQNEYAPIGNSWFLSIVASAGCRLIINMQTFPTRIESTDLPTSVQLTTLYPGFEQYTIREVHWNEFQDIY</sequence>
<feature type="transmembrane region" description="Helical" evidence="1">
    <location>
        <begin position="157"/>
        <end position="179"/>
    </location>
</feature>
<accession>A0A8S0WNX7</accession>
<evidence type="ECO:0000256" key="1">
    <source>
        <dbReference type="SAM" id="Phobius"/>
    </source>
</evidence>
<feature type="transmembrane region" description="Helical" evidence="1">
    <location>
        <begin position="114"/>
        <end position="137"/>
    </location>
</feature>
<dbReference type="Proteomes" id="UP000467700">
    <property type="component" value="Unassembled WGS sequence"/>
</dbReference>
<evidence type="ECO:0000313" key="3">
    <source>
        <dbReference type="EMBL" id="CAA7261852.1"/>
    </source>
</evidence>
<dbReference type="InterPro" id="IPR045340">
    <property type="entry name" value="DUF6533"/>
</dbReference>
<keyword evidence="1" id="KW-1133">Transmembrane helix</keyword>
<keyword evidence="1" id="KW-0472">Membrane</keyword>
<feature type="transmembrane region" description="Helical" evidence="1">
    <location>
        <begin position="6"/>
        <end position="25"/>
    </location>
</feature>
<organism evidence="3 4">
    <name type="scientific">Cyclocybe aegerita</name>
    <name type="common">Black poplar mushroom</name>
    <name type="synonym">Agrocybe aegerita</name>
    <dbReference type="NCBI Taxonomy" id="1973307"/>
    <lineage>
        <taxon>Eukaryota</taxon>
        <taxon>Fungi</taxon>
        <taxon>Dikarya</taxon>
        <taxon>Basidiomycota</taxon>
        <taxon>Agaricomycotina</taxon>
        <taxon>Agaricomycetes</taxon>
        <taxon>Agaricomycetidae</taxon>
        <taxon>Agaricales</taxon>
        <taxon>Agaricineae</taxon>
        <taxon>Bolbitiaceae</taxon>
        <taxon>Cyclocybe</taxon>
    </lineage>
</organism>
<keyword evidence="1" id="KW-0812">Transmembrane</keyword>
<evidence type="ECO:0000313" key="4">
    <source>
        <dbReference type="Proteomes" id="UP000467700"/>
    </source>
</evidence>
<feature type="transmembrane region" description="Helical" evidence="1">
    <location>
        <begin position="82"/>
        <end position="102"/>
    </location>
</feature>
<dbReference type="AlphaFoldDB" id="A0A8S0WNX7"/>
<dbReference type="Pfam" id="PF20151">
    <property type="entry name" value="DUF6533"/>
    <property type="match status" value="1"/>
</dbReference>
<keyword evidence="4" id="KW-1185">Reference proteome</keyword>
<comment type="caution">
    <text evidence="3">The sequence shown here is derived from an EMBL/GenBank/DDBJ whole genome shotgun (WGS) entry which is preliminary data.</text>
</comment>
<protein>
    <recommendedName>
        <fullName evidence="2">DUF6533 domain-containing protein</fullName>
    </recommendedName>
</protein>
<dbReference type="OrthoDB" id="3066463at2759"/>
<feature type="transmembrane region" description="Helical" evidence="1">
    <location>
        <begin position="224"/>
        <end position="245"/>
    </location>
</feature>
<dbReference type="EMBL" id="CACVBS010000034">
    <property type="protein sequence ID" value="CAA7261852.1"/>
    <property type="molecule type" value="Genomic_DNA"/>
</dbReference>
<evidence type="ECO:0000259" key="2">
    <source>
        <dbReference type="Pfam" id="PF20151"/>
    </source>
</evidence>
<feature type="transmembrane region" description="Helical" evidence="1">
    <location>
        <begin position="200"/>
        <end position="218"/>
    </location>
</feature>
<name>A0A8S0WNX7_CYCAE</name>
<gene>
    <name evidence="3" type="ORF">AAE3_LOCUS4043</name>
</gene>
<feature type="domain" description="DUF6533" evidence="2">
    <location>
        <begin position="13"/>
        <end position="56"/>
    </location>
</feature>
<reference evidence="3 4" key="1">
    <citation type="submission" date="2020-01" db="EMBL/GenBank/DDBJ databases">
        <authorList>
            <person name="Gupta K D."/>
        </authorList>
    </citation>
    <scope>NUCLEOTIDE SEQUENCE [LARGE SCALE GENOMIC DNA]</scope>
</reference>